<dbReference type="Gene3D" id="3.40.50.300">
    <property type="entry name" value="P-loop containing nucleotide triphosphate hydrolases"/>
    <property type="match status" value="1"/>
</dbReference>
<evidence type="ECO:0000313" key="8">
    <source>
        <dbReference type="EMBL" id="PNG05933.1"/>
    </source>
</evidence>
<dbReference type="RefSeq" id="WP_102846520.1">
    <property type="nucleotide sequence ID" value="NZ_JAMOIG010000005.1"/>
</dbReference>
<reference evidence="8 9" key="1">
    <citation type="submission" date="2018-01" db="EMBL/GenBank/DDBJ databases">
        <title>Denitrification phenotypes of diverse strains of Pseudomonas stutzeri.</title>
        <authorList>
            <person name="Milligan D.A."/>
            <person name="Bergaust L."/>
            <person name="Bakken L.R."/>
            <person name="Frostegard A."/>
        </authorList>
    </citation>
    <scope>NUCLEOTIDE SEQUENCE [LARGE SCALE GENOMIC DNA]</scope>
    <source>
        <strain evidence="8 9">28a3</strain>
    </source>
</reference>
<sequence>MSDILLTPKLEPALTRLKSIWPWGRKLLIEQLQQQIVEADKHTLRMQALRQNIEAELAKVSAELDKAANELVQWQLLHKQLQTEHSAQTQQLLERSSAYAALAQAHELQLSELGKLQRAHAALDDAHTQLRAAHQHLEVDHEQLQAAHSDQSRRLTESTAAYDTLTGAHEQLRLQAENHLAELKQAMGNLSDLQVSHQQLQLGHEALGKTAALVESRYNLVCNILNSKPAENPALSELKNWLAGEFAQDVQRLELSADVTSPALEQAQAIGLHVELLSDSPALRTKFLVAVAGGFSSGKSSFVTSFMRREYSELLAKGIQPVTAIPTYVMPGGNLSIYGHTNKGAHVGLSKEEYAQLTHDFIANMGFNVKEIMPHVVIESPMPTLEHLAFIDMPGYDPAASDTADTAADHGVASAALSEADAVIWLVALDSNGTLPANDLEFLLQQADDRPLYVVLNKADLRPLTNLEAVIAEIKEHLEDSGIQFEGICGYSSTLGKELLHDGKSLIDVMQEWDRLSDAALVLHREFDALVNALEKHSHQQFHKIESVNELAHSLELDIMEVAGSESEIFETARTRIRQLKELAESIYGAERSETSLRLENMRLRGHKLLQDNFGTDCQPARG</sequence>
<protein>
    <recommendedName>
        <fullName evidence="7">Dynamin N-terminal domain-containing protein</fullName>
    </recommendedName>
</protein>
<name>A0A2N8STY9_STUST</name>
<feature type="domain" description="Dynamin N-terminal" evidence="7">
    <location>
        <begin position="289"/>
        <end position="455"/>
    </location>
</feature>
<comment type="subcellular location">
    <subcellularLocation>
        <location evidence="1">Membrane</location>
    </subcellularLocation>
</comment>
<dbReference type="PANTHER" id="PTHR10465">
    <property type="entry name" value="TRANSMEMBRANE GTPASE FZO1"/>
    <property type="match status" value="1"/>
</dbReference>
<dbReference type="EMBL" id="POUW01000003">
    <property type="protein sequence ID" value="PNG05933.1"/>
    <property type="molecule type" value="Genomic_DNA"/>
</dbReference>
<keyword evidence="3" id="KW-0378">Hydrolase</keyword>
<dbReference type="InterPro" id="IPR027094">
    <property type="entry name" value="Mitofusin_fam"/>
</dbReference>
<evidence type="ECO:0000313" key="9">
    <source>
        <dbReference type="Proteomes" id="UP000235897"/>
    </source>
</evidence>
<dbReference type="PANTHER" id="PTHR10465:SF0">
    <property type="entry name" value="SARCALUMENIN"/>
    <property type="match status" value="1"/>
</dbReference>
<dbReference type="GO" id="GO:0005525">
    <property type="term" value="F:GTP binding"/>
    <property type="evidence" value="ECO:0007669"/>
    <property type="project" value="UniProtKB-KW"/>
</dbReference>
<evidence type="ECO:0000256" key="3">
    <source>
        <dbReference type="ARBA" id="ARBA00022801"/>
    </source>
</evidence>
<keyword evidence="6" id="KW-0175">Coiled coil</keyword>
<keyword evidence="2" id="KW-0547">Nucleotide-binding</keyword>
<dbReference type="InterPro" id="IPR027417">
    <property type="entry name" value="P-loop_NTPase"/>
</dbReference>
<dbReference type="GO" id="GO:0016020">
    <property type="term" value="C:membrane"/>
    <property type="evidence" value="ECO:0007669"/>
    <property type="project" value="UniProtKB-SubCell"/>
</dbReference>
<dbReference type="GO" id="GO:0003924">
    <property type="term" value="F:GTPase activity"/>
    <property type="evidence" value="ECO:0007669"/>
    <property type="project" value="InterPro"/>
</dbReference>
<evidence type="ECO:0000256" key="2">
    <source>
        <dbReference type="ARBA" id="ARBA00022741"/>
    </source>
</evidence>
<dbReference type="Proteomes" id="UP000235897">
    <property type="component" value="Unassembled WGS sequence"/>
</dbReference>
<organism evidence="8 9">
    <name type="scientific">Stutzerimonas stutzeri</name>
    <name type="common">Pseudomonas stutzeri</name>
    <dbReference type="NCBI Taxonomy" id="316"/>
    <lineage>
        <taxon>Bacteria</taxon>
        <taxon>Pseudomonadati</taxon>
        <taxon>Pseudomonadota</taxon>
        <taxon>Gammaproteobacteria</taxon>
        <taxon>Pseudomonadales</taxon>
        <taxon>Pseudomonadaceae</taxon>
        <taxon>Stutzerimonas</taxon>
    </lineage>
</organism>
<evidence type="ECO:0000256" key="1">
    <source>
        <dbReference type="ARBA" id="ARBA00004370"/>
    </source>
</evidence>
<evidence type="ECO:0000256" key="5">
    <source>
        <dbReference type="ARBA" id="ARBA00023136"/>
    </source>
</evidence>
<gene>
    <name evidence="8" type="ORF">CXL00_08865</name>
</gene>
<dbReference type="AlphaFoldDB" id="A0A2N8STY9"/>
<dbReference type="Pfam" id="PF00350">
    <property type="entry name" value="Dynamin_N"/>
    <property type="match status" value="1"/>
</dbReference>
<keyword evidence="4" id="KW-0342">GTP-binding</keyword>
<dbReference type="SUPFAM" id="SSF52540">
    <property type="entry name" value="P-loop containing nucleoside triphosphate hydrolases"/>
    <property type="match status" value="1"/>
</dbReference>
<evidence type="ECO:0000259" key="7">
    <source>
        <dbReference type="Pfam" id="PF00350"/>
    </source>
</evidence>
<keyword evidence="5" id="KW-0472">Membrane</keyword>
<evidence type="ECO:0000256" key="6">
    <source>
        <dbReference type="SAM" id="Coils"/>
    </source>
</evidence>
<comment type="caution">
    <text evidence="8">The sequence shown here is derived from an EMBL/GenBank/DDBJ whole genome shotgun (WGS) entry which is preliminary data.</text>
</comment>
<dbReference type="InterPro" id="IPR045063">
    <property type="entry name" value="Dynamin_N"/>
</dbReference>
<dbReference type="OrthoDB" id="9816479at2"/>
<proteinExistence type="predicted"/>
<evidence type="ECO:0000256" key="4">
    <source>
        <dbReference type="ARBA" id="ARBA00023134"/>
    </source>
</evidence>
<accession>A0A2N8STY9</accession>
<feature type="coiled-coil region" evidence="6">
    <location>
        <begin position="32"/>
        <end position="84"/>
    </location>
</feature>